<dbReference type="Proteomes" id="UP001431634">
    <property type="component" value="Unassembled WGS sequence"/>
</dbReference>
<evidence type="ECO:0000313" key="3">
    <source>
        <dbReference type="Proteomes" id="UP001431634"/>
    </source>
</evidence>
<gene>
    <name evidence="2" type="ORF">QJV27_02955</name>
</gene>
<keyword evidence="2" id="KW-0540">Nuclease</keyword>
<evidence type="ECO:0000259" key="1">
    <source>
        <dbReference type="Pfam" id="PF07510"/>
    </source>
</evidence>
<sequence length="339" mass="40267">MPLSDADIFKSEIYKTLITDHEKSNFVKKWKDLIEITELGGFSLNDIFRYYTHIERAKRKITDKEIGLRRFYTAVDKNNNKILSFSLVDKLIDLAKFWQDILLNSNDNIFLDIDGAKWLQCLKLYPNEFWRYIVSVYYAANKKDFNSSKFTLFLKELLAFLYAKFLISPTSSAIKTDIYKACVEIYHNNFKSFNQLVPEKIHFKNNSSGKLTKGILLLYAYMYSDKQELLPDNIEVEHICPKKWQNTNYNGWSYENAQKYLEALGNKIVLEKKLNIQCGNNYFGKKKEKYAESIVIEAKEFLANYQDNMDWNEESIILREQKMIEKLQYFFESYQKKQK</sequence>
<protein>
    <submittedName>
        <fullName evidence="2">HNH endonuclease family protein</fullName>
    </submittedName>
</protein>
<organism evidence="2 3">
    <name type="scientific">Commensalibacter oyaizuii</name>
    <dbReference type="NCBI Taxonomy" id="3043873"/>
    <lineage>
        <taxon>Bacteria</taxon>
        <taxon>Pseudomonadati</taxon>
        <taxon>Pseudomonadota</taxon>
        <taxon>Alphaproteobacteria</taxon>
        <taxon>Acetobacterales</taxon>
        <taxon>Acetobacteraceae</taxon>
    </lineage>
</organism>
<dbReference type="InterPro" id="IPR011089">
    <property type="entry name" value="GmrSD_C"/>
</dbReference>
<proteinExistence type="predicted"/>
<accession>A0ABT6PZR4</accession>
<dbReference type="RefSeq" id="WP_281448957.1">
    <property type="nucleotide sequence ID" value="NZ_JASBAO010000001.1"/>
</dbReference>
<reference evidence="2" key="1">
    <citation type="submission" date="2023-05" db="EMBL/GenBank/DDBJ databases">
        <title>Whole genome sequence of Commensalibacter sp.</title>
        <authorList>
            <person name="Charoenyingcharoen P."/>
            <person name="Yukphan P."/>
        </authorList>
    </citation>
    <scope>NUCLEOTIDE SEQUENCE</scope>
    <source>
        <strain evidence="2">TBRC 16381</strain>
    </source>
</reference>
<comment type="caution">
    <text evidence="2">The sequence shown here is derived from an EMBL/GenBank/DDBJ whole genome shotgun (WGS) entry which is preliminary data.</text>
</comment>
<feature type="domain" description="GmrSD restriction endonucleases C-terminal" evidence="1">
    <location>
        <begin position="203"/>
        <end position="325"/>
    </location>
</feature>
<keyword evidence="3" id="KW-1185">Reference proteome</keyword>
<dbReference type="PANTHER" id="PTHR35149">
    <property type="entry name" value="SLL5132 PROTEIN"/>
    <property type="match status" value="1"/>
</dbReference>
<keyword evidence="2" id="KW-0255">Endonuclease</keyword>
<dbReference type="Pfam" id="PF07510">
    <property type="entry name" value="GmrSD_C"/>
    <property type="match status" value="1"/>
</dbReference>
<evidence type="ECO:0000313" key="2">
    <source>
        <dbReference type="EMBL" id="MDI2090352.1"/>
    </source>
</evidence>
<dbReference type="PANTHER" id="PTHR35149:SF1">
    <property type="entry name" value="DUF5655 DOMAIN-CONTAINING PROTEIN"/>
    <property type="match status" value="1"/>
</dbReference>
<name>A0ABT6PZR4_9PROT</name>
<dbReference type="GO" id="GO:0004519">
    <property type="term" value="F:endonuclease activity"/>
    <property type="evidence" value="ECO:0007669"/>
    <property type="project" value="UniProtKB-KW"/>
</dbReference>
<keyword evidence="2" id="KW-0378">Hydrolase</keyword>
<dbReference type="EMBL" id="JASBAO010000001">
    <property type="protein sequence ID" value="MDI2090352.1"/>
    <property type="molecule type" value="Genomic_DNA"/>
</dbReference>